<name>A0A1R3H6M5_9ROSI</name>
<keyword evidence="4" id="KW-1185">Reference proteome</keyword>
<sequence>MFDPGNNNYINTTGRANYWPYGETFFKHPTGRFSDGRLIPDFIAEYANLPLIPPYLPPGKHEITYGVNFASAGAGALAETAQGFVIDLKTQLIYFKEVAESLREKLGDDKAKALISKSVYLFNIGPNDYASFLNPNTTVYQAFTKQQYVNMVVGNVTDTIKGIYKQRGRKFGILKLGTLGCYPFAKARIAGNTGACFEELTDLAKLHNAVLSQALEEMENKLPGLKLAKHDYNTSTTEITNNPEKYGMEMESTQLSSSLEFDLESII</sequence>
<dbReference type="EMBL" id="AWUE01020791">
    <property type="protein sequence ID" value="OMO65979.1"/>
    <property type="molecule type" value="Genomic_DNA"/>
</dbReference>
<accession>A0A1R3H6M5</accession>
<reference evidence="4" key="1">
    <citation type="submission" date="2013-09" db="EMBL/GenBank/DDBJ databases">
        <title>Corchorus olitorius genome sequencing.</title>
        <authorList>
            <person name="Alam M."/>
            <person name="Haque M.S."/>
            <person name="Islam M.S."/>
            <person name="Emdad E.M."/>
            <person name="Islam M.M."/>
            <person name="Ahmed B."/>
            <person name="Halim A."/>
            <person name="Hossen Q.M.M."/>
            <person name="Hossain M.Z."/>
            <person name="Ahmed R."/>
            <person name="Khan M.M."/>
            <person name="Islam R."/>
            <person name="Rashid M.M."/>
            <person name="Khan S.A."/>
            <person name="Rahman M.S."/>
            <person name="Alam M."/>
            <person name="Yahiya A.S."/>
            <person name="Khan M.S."/>
            <person name="Azam M.S."/>
            <person name="Haque T."/>
            <person name="Lashkar M.Z.H."/>
            <person name="Akhand A.I."/>
            <person name="Morshed G."/>
            <person name="Roy S."/>
            <person name="Uddin K.S."/>
            <person name="Rabeya T."/>
            <person name="Hossain A.S."/>
            <person name="Chowdhury A."/>
            <person name="Snigdha A.R."/>
            <person name="Mortoza M.S."/>
            <person name="Matin S.A."/>
            <person name="Hoque S.M.E."/>
            <person name="Islam M.K."/>
            <person name="Roy D.K."/>
            <person name="Haider R."/>
            <person name="Moosa M.M."/>
            <person name="Elias S.M."/>
            <person name="Hasan A.M."/>
            <person name="Jahan S."/>
            <person name="Shafiuddin M."/>
            <person name="Mahmood N."/>
            <person name="Shommy N.S."/>
        </authorList>
    </citation>
    <scope>NUCLEOTIDE SEQUENCE [LARGE SCALE GENOMIC DNA]</scope>
    <source>
        <strain evidence="4">cv. O-4</strain>
    </source>
</reference>
<evidence type="ECO:0000256" key="1">
    <source>
        <dbReference type="ARBA" id="ARBA00008668"/>
    </source>
</evidence>
<dbReference type="PANTHER" id="PTHR45966:SF1">
    <property type="entry name" value="GDSL ESTERASE_LIPASE 1-RELATED"/>
    <property type="match status" value="1"/>
</dbReference>
<dbReference type="Pfam" id="PF00657">
    <property type="entry name" value="Lipase_GDSL"/>
    <property type="match status" value="1"/>
</dbReference>
<dbReference type="InterPro" id="IPR044552">
    <property type="entry name" value="GLIP1-5/GLL25"/>
</dbReference>
<dbReference type="PANTHER" id="PTHR45966">
    <property type="entry name" value="GDSL-LIKE LIPASE/ACYLHYDROLASE"/>
    <property type="match status" value="1"/>
</dbReference>
<keyword evidence="2" id="KW-0732">Signal</keyword>
<dbReference type="Gene3D" id="3.40.50.1110">
    <property type="entry name" value="SGNH hydrolase"/>
    <property type="match status" value="1"/>
</dbReference>
<comment type="caution">
    <text evidence="3">The sequence shown here is derived from an EMBL/GenBank/DDBJ whole genome shotgun (WGS) entry which is preliminary data.</text>
</comment>
<dbReference type="GO" id="GO:0016298">
    <property type="term" value="F:lipase activity"/>
    <property type="evidence" value="ECO:0007669"/>
    <property type="project" value="TreeGrafter"/>
</dbReference>
<dbReference type="AlphaFoldDB" id="A0A1R3H6M5"/>
<organism evidence="3 4">
    <name type="scientific">Corchorus olitorius</name>
    <dbReference type="NCBI Taxonomy" id="93759"/>
    <lineage>
        <taxon>Eukaryota</taxon>
        <taxon>Viridiplantae</taxon>
        <taxon>Streptophyta</taxon>
        <taxon>Embryophyta</taxon>
        <taxon>Tracheophyta</taxon>
        <taxon>Spermatophyta</taxon>
        <taxon>Magnoliopsida</taxon>
        <taxon>eudicotyledons</taxon>
        <taxon>Gunneridae</taxon>
        <taxon>Pentapetalae</taxon>
        <taxon>rosids</taxon>
        <taxon>malvids</taxon>
        <taxon>Malvales</taxon>
        <taxon>Malvaceae</taxon>
        <taxon>Grewioideae</taxon>
        <taxon>Apeibeae</taxon>
        <taxon>Corchorus</taxon>
    </lineage>
</organism>
<protein>
    <submittedName>
        <fullName evidence="3">Lipase, GDSL</fullName>
    </submittedName>
</protein>
<dbReference type="InterPro" id="IPR036514">
    <property type="entry name" value="SGNH_hydro_sf"/>
</dbReference>
<evidence type="ECO:0000313" key="4">
    <source>
        <dbReference type="Proteomes" id="UP000187203"/>
    </source>
</evidence>
<dbReference type="OrthoDB" id="1600564at2759"/>
<evidence type="ECO:0000256" key="2">
    <source>
        <dbReference type="ARBA" id="ARBA00022729"/>
    </source>
</evidence>
<comment type="similarity">
    <text evidence="1">Belongs to the 'GDSL' lipolytic enzyme family.</text>
</comment>
<proteinExistence type="inferred from homology"/>
<evidence type="ECO:0000313" key="3">
    <source>
        <dbReference type="EMBL" id="OMO65979.1"/>
    </source>
</evidence>
<dbReference type="Proteomes" id="UP000187203">
    <property type="component" value="Unassembled WGS sequence"/>
</dbReference>
<dbReference type="STRING" id="93759.A0A1R3H6M5"/>
<gene>
    <name evidence="3" type="ORF">COLO4_30842</name>
</gene>
<dbReference type="InterPro" id="IPR001087">
    <property type="entry name" value="GDSL"/>
</dbReference>